<name>A0A829HEF3_9GAMM</name>
<reference evidence="1 2" key="1">
    <citation type="submission" date="2013-06" db="EMBL/GenBank/DDBJ databases">
        <title>The Genome Sequence of Acinetobacter gyllenbergii CIP 110306.</title>
        <authorList>
            <consortium name="The Broad Institute Genome Sequencing Platform"/>
            <consortium name="The Broad Institute Genome Sequencing Center for Infectious Disease"/>
            <person name="Cerqueira G."/>
            <person name="Feldgarden M."/>
            <person name="Courvalin P."/>
            <person name="Perichon B."/>
            <person name="Grillot-Courvalin C."/>
            <person name="Clermont D."/>
            <person name="Rocha E."/>
            <person name="Yoon E.-J."/>
            <person name="Nemec A."/>
            <person name="Young S.K."/>
            <person name="Zeng Q."/>
            <person name="Gargeya S."/>
            <person name="Fitzgerald M."/>
            <person name="Abouelleil A."/>
            <person name="Alvarado L."/>
            <person name="Berlin A.M."/>
            <person name="Chapman S.B."/>
            <person name="Dewar J."/>
            <person name="Goldberg J."/>
            <person name="Griggs A."/>
            <person name="Gujja S."/>
            <person name="Hansen M."/>
            <person name="Howarth C."/>
            <person name="Imamovic A."/>
            <person name="Larimer J."/>
            <person name="McCowan C."/>
            <person name="Murphy C."/>
            <person name="Pearson M."/>
            <person name="Priest M."/>
            <person name="Roberts A."/>
            <person name="Saif S."/>
            <person name="Shea T."/>
            <person name="Sykes S."/>
            <person name="Wortman J."/>
            <person name="Nusbaum C."/>
            <person name="Birren B."/>
        </authorList>
    </citation>
    <scope>NUCLEOTIDE SEQUENCE [LARGE SCALE GENOMIC DNA]</scope>
    <source>
        <strain evidence="1 2">CIP 110306</strain>
    </source>
</reference>
<evidence type="ECO:0008006" key="3">
    <source>
        <dbReference type="Google" id="ProtNLM"/>
    </source>
</evidence>
<keyword evidence="2" id="KW-1185">Reference proteome</keyword>
<comment type="caution">
    <text evidence="1">The sequence shown here is derived from an EMBL/GenBank/DDBJ whole genome shotgun (WGS) entry which is preliminary data.</text>
</comment>
<dbReference type="AlphaFoldDB" id="A0A829HEF3"/>
<dbReference type="RefSeq" id="WP_016542411.1">
    <property type="nucleotide sequence ID" value="NZ_ASQH01000017.1"/>
</dbReference>
<gene>
    <name evidence="1" type="ORF">F957_02973</name>
</gene>
<dbReference type="Proteomes" id="UP000014523">
    <property type="component" value="Unassembled WGS sequence"/>
</dbReference>
<dbReference type="EMBL" id="ATGG01000024">
    <property type="protein sequence ID" value="EPF75852.1"/>
    <property type="molecule type" value="Genomic_DNA"/>
</dbReference>
<protein>
    <recommendedName>
        <fullName evidence="3">ABC-type transport auxiliary lipoprotein component domain-containing protein</fullName>
    </recommendedName>
</protein>
<accession>A0A829HEF3</accession>
<sequence length="182" mass="20033">MIISKREKPPFLATTALNVQFALLGVAAQISSGNKIINENQVEDPSIYIANELSKTLESQLGITNITTSTSKTTTNNVKTLAEQYKGADLLLDVQTTHWQSIYYISDWNNYKVLYAAKLRLIDTKNQKVLAESSCSKNQDDKENSPSYDQLIANNAAVLKAALKSHADACISEFKTNALSSI</sequence>
<organism evidence="1 2">
    <name type="scientific">Acinetobacter gyllenbergii CIP 110306 = MTCC 11365</name>
    <dbReference type="NCBI Taxonomy" id="1217657"/>
    <lineage>
        <taxon>Bacteria</taxon>
        <taxon>Pseudomonadati</taxon>
        <taxon>Pseudomonadota</taxon>
        <taxon>Gammaproteobacteria</taxon>
        <taxon>Moraxellales</taxon>
        <taxon>Moraxellaceae</taxon>
        <taxon>Acinetobacter</taxon>
    </lineage>
</organism>
<evidence type="ECO:0000313" key="2">
    <source>
        <dbReference type="Proteomes" id="UP000014523"/>
    </source>
</evidence>
<evidence type="ECO:0000313" key="1">
    <source>
        <dbReference type="EMBL" id="EPF75852.1"/>
    </source>
</evidence>
<proteinExistence type="predicted"/>